<dbReference type="PANTHER" id="PTHR11390:SF21">
    <property type="entry name" value="DNA TOPOISOMERASE 3-ALPHA"/>
    <property type="match status" value="1"/>
</dbReference>
<evidence type="ECO:0000256" key="10">
    <source>
        <dbReference type="ARBA" id="ARBA00031985"/>
    </source>
</evidence>
<dbReference type="EMBL" id="DXHU01000017">
    <property type="protein sequence ID" value="HIV99020.1"/>
    <property type="molecule type" value="Genomic_DNA"/>
</dbReference>
<feature type="compositionally biased region" description="Basic and acidic residues" evidence="13">
    <location>
        <begin position="727"/>
        <end position="738"/>
    </location>
</feature>
<organism evidence="17 18">
    <name type="scientific">Candidatus Ornithospirochaeta avicola</name>
    <dbReference type="NCBI Taxonomy" id="2840896"/>
    <lineage>
        <taxon>Bacteria</taxon>
        <taxon>Pseudomonadati</taxon>
        <taxon>Spirochaetota</taxon>
        <taxon>Spirochaetia</taxon>
        <taxon>Spirochaetales</taxon>
        <taxon>Spirochaetaceae</taxon>
        <taxon>Spirochaetaceae incertae sedis</taxon>
        <taxon>Candidatus Ornithospirochaeta</taxon>
    </lineage>
</organism>
<dbReference type="GO" id="GO:0003677">
    <property type="term" value="F:DNA binding"/>
    <property type="evidence" value="ECO:0007669"/>
    <property type="project" value="UniProtKB-KW"/>
</dbReference>
<dbReference type="InterPro" id="IPR003602">
    <property type="entry name" value="Topo_IA_DNA-bd_dom"/>
</dbReference>
<dbReference type="InterPro" id="IPR034144">
    <property type="entry name" value="TOPRIM_TopoIII"/>
</dbReference>
<dbReference type="GO" id="GO:0043597">
    <property type="term" value="C:cytoplasmic replication fork"/>
    <property type="evidence" value="ECO:0007669"/>
    <property type="project" value="TreeGrafter"/>
</dbReference>
<evidence type="ECO:0000256" key="8">
    <source>
        <dbReference type="ARBA" id="ARBA00023235"/>
    </source>
</evidence>
<comment type="catalytic activity">
    <reaction evidence="1">
        <text>ATP-independent breakage of single-stranded DNA, followed by passage and rejoining.</text>
        <dbReference type="EC" id="5.6.2.1"/>
    </reaction>
</comment>
<evidence type="ECO:0000256" key="5">
    <source>
        <dbReference type="ARBA" id="ARBA00022842"/>
    </source>
</evidence>
<dbReference type="PRINTS" id="PR00417">
    <property type="entry name" value="PRTPISMRASEI"/>
</dbReference>
<dbReference type="InterPro" id="IPR013826">
    <property type="entry name" value="Topo_IA_cen_sub3"/>
</dbReference>
<comment type="similarity">
    <text evidence="2">Belongs to the type IA topoisomerase family.</text>
</comment>
<dbReference type="InterPro" id="IPR003601">
    <property type="entry name" value="Topo_IA_2"/>
</dbReference>
<evidence type="ECO:0000259" key="14">
    <source>
        <dbReference type="PROSITE" id="PS50165"/>
    </source>
</evidence>
<evidence type="ECO:0000256" key="7">
    <source>
        <dbReference type="ARBA" id="ARBA00023125"/>
    </source>
</evidence>
<dbReference type="InterPro" id="IPR013825">
    <property type="entry name" value="Topo_IA_cen_sub2"/>
</dbReference>
<feature type="domain" description="Toprim" evidence="15">
    <location>
        <begin position="2"/>
        <end position="135"/>
    </location>
</feature>
<dbReference type="EC" id="5.6.2.1" evidence="3"/>
<dbReference type="SMART" id="SM00436">
    <property type="entry name" value="TOP1Bc"/>
    <property type="match status" value="1"/>
</dbReference>
<dbReference type="GO" id="GO:0003917">
    <property type="term" value="F:DNA topoisomerase type I (single strand cut, ATP-independent) activity"/>
    <property type="evidence" value="ECO:0007669"/>
    <property type="project" value="UniProtKB-EC"/>
</dbReference>
<dbReference type="InterPro" id="IPR023405">
    <property type="entry name" value="Topo_IA_core_domain"/>
</dbReference>
<gene>
    <name evidence="17" type="ORF">IAB12_04510</name>
</gene>
<accession>A0A9D1PTW6</accession>
<dbReference type="Gene3D" id="1.10.290.10">
    <property type="entry name" value="Topoisomerase I, domain 4"/>
    <property type="match status" value="1"/>
</dbReference>
<sequence length="738" mass="83618">MKKLVIAEKPSVGKEIAKTLGSRIREEGYMEGPLYVVTWALGHLVELAEPAKYSERYKRWSLKDLPMLPEVLEEEVIEETKPQFEIIKRLLERPDISSVVIATDAGREGELVARWILKLASSSKPCERLWISSQTEKAILEGFSSLRPSSDYDNLYRAAECRAAADWYVGMNVTRALTCFYDAKLSAGRVQTPTLALMTKREDEIDEFLGSFYYTARGDFGLFAASYYPEENTIRFTREEKKAELENLTDVKGRVISLVTEEKEDPVPQAYDLTELQRDANIALGFSAKETLDTLQRLYEVHKIVTYPRTDSRYITTDIVPTLRERIEAIRESVFSYQADEYLNSGFVSDNPRFVNDALVSDHHAIIPTETKVDLSRLSLDEEKLWRLIALRFLEVLGESYKYKSTNAKIEVNGNIFKTRLTVPVRKGYRSVSESAGLKSSAPALDEGESAFALRMLKEGDEVELKSVKIRKSSTIPPERYTDATLLSAMENAGRFVDDKEIKGNLQNGLGTPATRADMIEKLVQNHYVERDGKYLVPTAKGREVVRLSPLVLQSAELTGIWEGRLEQISKGKEDPEIFIRDIKKMAGELVSEVEKSTLTFSPSFKDTKKCPYCGKDMMKSTESDGTVHYICQSLSCQYEEKIVRIKVDTAPYVKRVTSTDGKAKIVIKKTAGIPKAVYETKTVVVNQSKRNYRRDTNGSEPMRKTSYNTFSSSGGTMADFFLKSQKKAEERKNRKKK</sequence>
<protein>
    <recommendedName>
        <fullName evidence="3">DNA topoisomerase</fullName>
        <ecNumber evidence="3">5.6.2.1</ecNumber>
    </recommendedName>
    <alternativeName>
        <fullName evidence="12">Omega-protein</fullName>
    </alternativeName>
    <alternativeName>
        <fullName evidence="11">Relaxing enzyme</fullName>
    </alternativeName>
    <alternativeName>
        <fullName evidence="9">Swivelase</fullName>
    </alternativeName>
    <alternativeName>
        <fullName evidence="10">Untwisting enzyme</fullName>
    </alternativeName>
</protein>
<dbReference type="InterPro" id="IPR005738">
    <property type="entry name" value="TopoIII"/>
</dbReference>
<evidence type="ECO:0000313" key="18">
    <source>
        <dbReference type="Proteomes" id="UP000823936"/>
    </source>
</evidence>
<evidence type="ECO:0000259" key="16">
    <source>
        <dbReference type="PROSITE" id="PS52039"/>
    </source>
</evidence>
<dbReference type="NCBIfam" id="NF005829">
    <property type="entry name" value="PRK07726.1"/>
    <property type="match status" value="1"/>
</dbReference>
<comment type="caution">
    <text evidence="17">The sequence shown here is derived from an EMBL/GenBank/DDBJ whole genome shotgun (WGS) entry which is preliminary data.</text>
</comment>
<evidence type="ECO:0000256" key="3">
    <source>
        <dbReference type="ARBA" id="ARBA00012891"/>
    </source>
</evidence>
<reference evidence="17" key="1">
    <citation type="journal article" date="2021" name="PeerJ">
        <title>Extensive microbial diversity within the chicken gut microbiome revealed by metagenomics and culture.</title>
        <authorList>
            <person name="Gilroy R."/>
            <person name="Ravi A."/>
            <person name="Getino M."/>
            <person name="Pursley I."/>
            <person name="Horton D.L."/>
            <person name="Alikhan N.F."/>
            <person name="Baker D."/>
            <person name="Gharbi K."/>
            <person name="Hall N."/>
            <person name="Watson M."/>
            <person name="Adriaenssens E.M."/>
            <person name="Foster-Nyarko E."/>
            <person name="Jarju S."/>
            <person name="Secka A."/>
            <person name="Antonio M."/>
            <person name="Oren A."/>
            <person name="Chaudhuri R.R."/>
            <person name="La Ragione R."/>
            <person name="Hildebrand F."/>
            <person name="Pallen M.J."/>
        </authorList>
    </citation>
    <scope>NUCLEOTIDE SEQUENCE</scope>
    <source>
        <strain evidence="17">Gambia11-129</strain>
    </source>
</reference>
<dbReference type="Proteomes" id="UP000823936">
    <property type="component" value="Unassembled WGS sequence"/>
</dbReference>
<dbReference type="InterPro" id="IPR000380">
    <property type="entry name" value="Topo_IA"/>
</dbReference>
<reference evidence="17" key="2">
    <citation type="submission" date="2021-04" db="EMBL/GenBank/DDBJ databases">
        <authorList>
            <person name="Gilroy R."/>
        </authorList>
    </citation>
    <scope>NUCLEOTIDE SEQUENCE</scope>
    <source>
        <strain evidence="17">Gambia11-129</strain>
    </source>
</reference>
<dbReference type="CDD" id="cd03362">
    <property type="entry name" value="TOPRIM_TopoIA_TopoIII"/>
    <property type="match status" value="1"/>
</dbReference>
<keyword evidence="6" id="KW-0799">Topoisomerase</keyword>
<evidence type="ECO:0000256" key="11">
    <source>
        <dbReference type="ARBA" id="ARBA00032235"/>
    </source>
</evidence>
<keyword evidence="4" id="KW-0479">Metal-binding</keyword>
<dbReference type="Gene3D" id="2.70.20.10">
    <property type="entry name" value="Topoisomerase I, domain 3"/>
    <property type="match status" value="1"/>
</dbReference>
<name>A0A9D1PTW6_9SPIO</name>
<dbReference type="InterPro" id="IPR023406">
    <property type="entry name" value="Topo_IA_AS"/>
</dbReference>
<dbReference type="Pfam" id="PF01131">
    <property type="entry name" value="Topoisom_bac"/>
    <property type="match status" value="1"/>
</dbReference>
<evidence type="ECO:0000256" key="9">
    <source>
        <dbReference type="ARBA" id="ARBA00030003"/>
    </source>
</evidence>
<feature type="compositionally biased region" description="Polar residues" evidence="13">
    <location>
        <begin position="706"/>
        <end position="716"/>
    </location>
</feature>
<evidence type="ECO:0000256" key="1">
    <source>
        <dbReference type="ARBA" id="ARBA00000213"/>
    </source>
</evidence>
<dbReference type="PROSITE" id="PS50165">
    <property type="entry name" value="UVRC"/>
    <property type="match status" value="1"/>
</dbReference>
<keyword evidence="8" id="KW-0413">Isomerase</keyword>
<evidence type="ECO:0000256" key="6">
    <source>
        <dbReference type="ARBA" id="ARBA00023029"/>
    </source>
</evidence>
<dbReference type="Pfam" id="PF01751">
    <property type="entry name" value="Toprim"/>
    <property type="match status" value="1"/>
</dbReference>
<dbReference type="NCBIfam" id="TIGR01056">
    <property type="entry name" value="topB"/>
    <property type="match status" value="1"/>
</dbReference>
<evidence type="ECO:0000313" key="17">
    <source>
        <dbReference type="EMBL" id="HIV99020.1"/>
    </source>
</evidence>
<evidence type="ECO:0000256" key="4">
    <source>
        <dbReference type="ARBA" id="ARBA00022723"/>
    </source>
</evidence>
<proteinExistence type="inferred from homology"/>
<dbReference type="PROSITE" id="PS50880">
    <property type="entry name" value="TOPRIM"/>
    <property type="match status" value="1"/>
</dbReference>
<dbReference type="PANTHER" id="PTHR11390">
    <property type="entry name" value="PROKARYOTIC DNA TOPOISOMERASE"/>
    <property type="match status" value="1"/>
</dbReference>
<dbReference type="GO" id="GO:0006265">
    <property type="term" value="P:DNA topological change"/>
    <property type="evidence" value="ECO:0007669"/>
    <property type="project" value="InterPro"/>
</dbReference>
<dbReference type="InterPro" id="IPR013497">
    <property type="entry name" value="Topo_IA_cen"/>
</dbReference>
<dbReference type="AlphaFoldDB" id="A0A9D1PTW6"/>
<dbReference type="InterPro" id="IPR006171">
    <property type="entry name" value="TOPRIM_dom"/>
</dbReference>
<dbReference type="GO" id="GO:0009381">
    <property type="term" value="F:excinuclease ABC activity"/>
    <property type="evidence" value="ECO:0007669"/>
    <property type="project" value="InterPro"/>
</dbReference>
<dbReference type="PROSITE" id="PS00396">
    <property type="entry name" value="TOPO_IA_1"/>
    <property type="match status" value="1"/>
</dbReference>
<dbReference type="CDD" id="cd00186">
    <property type="entry name" value="TOP1Ac"/>
    <property type="match status" value="1"/>
</dbReference>
<feature type="domain" description="Topo IA-type catalytic" evidence="16">
    <location>
        <begin position="152"/>
        <end position="591"/>
    </location>
</feature>
<evidence type="ECO:0000259" key="15">
    <source>
        <dbReference type="PROSITE" id="PS50880"/>
    </source>
</evidence>
<keyword evidence="7" id="KW-0238">DNA-binding</keyword>
<dbReference type="SMART" id="SM00437">
    <property type="entry name" value="TOP1Ac"/>
    <property type="match status" value="1"/>
</dbReference>
<evidence type="ECO:0000256" key="13">
    <source>
        <dbReference type="SAM" id="MobiDB-lite"/>
    </source>
</evidence>
<dbReference type="SUPFAM" id="SSF56712">
    <property type="entry name" value="Prokaryotic type I DNA topoisomerase"/>
    <property type="match status" value="1"/>
</dbReference>
<evidence type="ECO:0000256" key="2">
    <source>
        <dbReference type="ARBA" id="ARBA00009446"/>
    </source>
</evidence>
<dbReference type="GO" id="GO:0046872">
    <property type="term" value="F:metal ion binding"/>
    <property type="evidence" value="ECO:0007669"/>
    <property type="project" value="UniProtKB-KW"/>
</dbReference>
<feature type="region of interest" description="Disordered" evidence="13">
    <location>
        <begin position="689"/>
        <end position="738"/>
    </location>
</feature>
<dbReference type="SMART" id="SM00493">
    <property type="entry name" value="TOPRIM"/>
    <property type="match status" value="1"/>
</dbReference>
<dbReference type="InterPro" id="IPR013824">
    <property type="entry name" value="Topo_IA_cen_sub1"/>
</dbReference>
<dbReference type="Gene3D" id="3.40.50.140">
    <property type="match status" value="1"/>
</dbReference>
<dbReference type="Gene3D" id="1.10.460.10">
    <property type="entry name" value="Topoisomerase I, domain 2"/>
    <property type="match status" value="1"/>
</dbReference>
<keyword evidence="5" id="KW-0460">Magnesium</keyword>
<dbReference type="GO" id="GO:0006281">
    <property type="term" value="P:DNA repair"/>
    <property type="evidence" value="ECO:0007669"/>
    <property type="project" value="TreeGrafter"/>
</dbReference>
<evidence type="ECO:0000256" key="12">
    <source>
        <dbReference type="ARBA" id="ARBA00032877"/>
    </source>
</evidence>
<dbReference type="InterPro" id="IPR001162">
    <property type="entry name" value="UvrC_RNase_H_dom"/>
</dbReference>
<feature type="domain" description="UvrC family homology region profile" evidence="14">
    <location>
        <begin position="177"/>
        <end position="319"/>
    </location>
</feature>
<dbReference type="GO" id="GO:0006310">
    <property type="term" value="P:DNA recombination"/>
    <property type="evidence" value="ECO:0007669"/>
    <property type="project" value="TreeGrafter"/>
</dbReference>
<feature type="compositionally biased region" description="Basic and acidic residues" evidence="13">
    <location>
        <begin position="694"/>
        <end position="704"/>
    </location>
</feature>
<dbReference type="PROSITE" id="PS52039">
    <property type="entry name" value="TOPO_IA_2"/>
    <property type="match status" value="1"/>
</dbReference>